<keyword evidence="2" id="KW-1185">Reference proteome</keyword>
<evidence type="ECO:0000313" key="2">
    <source>
        <dbReference type="Proteomes" id="UP000183557"/>
    </source>
</evidence>
<accession>A0A1I4AIV7</accession>
<proteinExistence type="predicted"/>
<dbReference type="EMBL" id="FOSB01000018">
    <property type="protein sequence ID" value="SFK56294.1"/>
    <property type="molecule type" value="Genomic_DNA"/>
</dbReference>
<reference evidence="2" key="1">
    <citation type="submission" date="2016-10" db="EMBL/GenBank/DDBJ databases">
        <authorList>
            <person name="Varghese N."/>
            <person name="Submissions S."/>
        </authorList>
    </citation>
    <scope>NUCLEOTIDE SEQUENCE [LARGE SCALE GENOMIC DNA]</scope>
    <source>
        <strain evidence="2">CGMCC 1.3704</strain>
    </source>
</reference>
<protein>
    <submittedName>
        <fullName evidence="1">Uncharacterized protein</fullName>
    </submittedName>
</protein>
<name>A0A1I4AIV7_HALDA</name>
<organism evidence="1 2">
    <name type="scientific">Halobacillus dabanensis</name>
    <dbReference type="NCBI Taxonomy" id="240302"/>
    <lineage>
        <taxon>Bacteria</taxon>
        <taxon>Bacillati</taxon>
        <taxon>Bacillota</taxon>
        <taxon>Bacilli</taxon>
        <taxon>Bacillales</taxon>
        <taxon>Bacillaceae</taxon>
        <taxon>Halobacillus</taxon>
    </lineage>
</organism>
<gene>
    <name evidence="1" type="ORF">SAMN04487936_11812</name>
</gene>
<sequence length="74" mass="8420">MLINKKVQSTQLWTFSLFQKAPYSVRHGLEMFPRFVAVLGVRGGGEATRIPGGNWRASHPHYHTEYLETFGRTG</sequence>
<dbReference type="Proteomes" id="UP000183557">
    <property type="component" value="Unassembled WGS sequence"/>
</dbReference>
<evidence type="ECO:0000313" key="1">
    <source>
        <dbReference type="EMBL" id="SFK56294.1"/>
    </source>
</evidence>
<dbReference type="AlphaFoldDB" id="A0A1I4AIV7"/>